<evidence type="ECO:0000313" key="2">
    <source>
        <dbReference type="Proteomes" id="UP000799118"/>
    </source>
</evidence>
<evidence type="ECO:0000313" key="1">
    <source>
        <dbReference type="EMBL" id="KAE9404925.1"/>
    </source>
</evidence>
<dbReference type="GO" id="GO:0003887">
    <property type="term" value="F:DNA-directed DNA polymerase activity"/>
    <property type="evidence" value="ECO:0007669"/>
    <property type="project" value="TreeGrafter"/>
</dbReference>
<name>A0A6A4I898_9AGAR</name>
<sequence length="314" mass="34699">MSNKRPAPGQLPLNFVPVKSTPKKVRIRHKPYTQYPAPRLEAEASHIWVGTEEGALLLPKLKAFDRNPEYGPNSGCSRLMRWERAVSLDLNPPAELGPYLVEIDKDLLHPWHGQTAINLVDKALLARWNASFLGFLGSPAHSSDDFTVPAWVISELCDILGLSEAVSFVHSAVHFDTDSLCVVEQATTWLSYPAIPRQTDIVVSFKLCCAARAATEVVAYFLASLLCDFFNDGSHSVCIVNIAVVIDNGCSVGFVAFRNIRQDWFASVQTTPWFDIVCGWPEAFFSTWPLCDDDLGAPDQVEHTIVTARSLAAL</sequence>
<dbReference type="AlphaFoldDB" id="A0A6A4I898"/>
<dbReference type="OrthoDB" id="3041043at2759"/>
<reference evidence="1" key="1">
    <citation type="journal article" date="2019" name="Environ. Microbiol.">
        <title>Fungal ecological strategies reflected in gene transcription - a case study of two litter decomposers.</title>
        <authorList>
            <person name="Barbi F."/>
            <person name="Kohler A."/>
            <person name="Barry K."/>
            <person name="Baskaran P."/>
            <person name="Daum C."/>
            <person name="Fauchery L."/>
            <person name="Ihrmark K."/>
            <person name="Kuo A."/>
            <person name="LaButti K."/>
            <person name="Lipzen A."/>
            <person name="Morin E."/>
            <person name="Grigoriev I.V."/>
            <person name="Henrissat B."/>
            <person name="Lindahl B."/>
            <person name="Martin F."/>
        </authorList>
    </citation>
    <scope>NUCLEOTIDE SEQUENCE</scope>
    <source>
        <strain evidence="1">JB14</strain>
    </source>
</reference>
<dbReference type="Proteomes" id="UP000799118">
    <property type="component" value="Unassembled WGS sequence"/>
</dbReference>
<dbReference type="EMBL" id="ML769412">
    <property type="protein sequence ID" value="KAE9404925.1"/>
    <property type="molecule type" value="Genomic_DNA"/>
</dbReference>
<dbReference type="GO" id="GO:0006261">
    <property type="term" value="P:DNA-templated DNA replication"/>
    <property type="evidence" value="ECO:0007669"/>
    <property type="project" value="TreeGrafter"/>
</dbReference>
<dbReference type="Pfam" id="PF04081">
    <property type="entry name" value="DNA_pol_delta_4"/>
    <property type="match status" value="1"/>
</dbReference>
<proteinExistence type="predicted"/>
<dbReference type="PANTHER" id="PTHR14303:SF0">
    <property type="entry name" value="DNA POLYMERASE DELTA SUBUNIT 4"/>
    <property type="match status" value="1"/>
</dbReference>
<accession>A0A6A4I898</accession>
<keyword evidence="2" id="KW-1185">Reference proteome</keyword>
<gene>
    <name evidence="1" type="ORF">BT96DRAFT_988771</name>
</gene>
<dbReference type="GO" id="GO:0000731">
    <property type="term" value="P:DNA synthesis involved in DNA repair"/>
    <property type="evidence" value="ECO:0007669"/>
    <property type="project" value="InterPro"/>
</dbReference>
<dbReference type="PANTHER" id="PTHR14303">
    <property type="entry name" value="DNA POLYMERASE DELTA SUBUNIT 4"/>
    <property type="match status" value="1"/>
</dbReference>
<dbReference type="GO" id="GO:0043625">
    <property type="term" value="C:delta DNA polymerase complex"/>
    <property type="evidence" value="ECO:0007669"/>
    <property type="project" value="TreeGrafter"/>
</dbReference>
<dbReference type="InterPro" id="IPR007218">
    <property type="entry name" value="DNA_pol_delta_4"/>
</dbReference>
<organism evidence="1 2">
    <name type="scientific">Gymnopus androsaceus JB14</name>
    <dbReference type="NCBI Taxonomy" id="1447944"/>
    <lineage>
        <taxon>Eukaryota</taxon>
        <taxon>Fungi</taxon>
        <taxon>Dikarya</taxon>
        <taxon>Basidiomycota</taxon>
        <taxon>Agaricomycotina</taxon>
        <taxon>Agaricomycetes</taxon>
        <taxon>Agaricomycetidae</taxon>
        <taxon>Agaricales</taxon>
        <taxon>Marasmiineae</taxon>
        <taxon>Omphalotaceae</taxon>
        <taxon>Gymnopus</taxon>
    </lineage>
</organism>
<protein>
    <submittedName>
        <fullName evidence="1">Uncharacterized protein</fullName>
    </submittedName>
</protein>